<feature type="region of interest" description="Disordered" evidence="1">
    <location>
        <begin position="854"/>
        <end position="879"/>
    </location>
</feature>
<feature type="compositionally biased region" description="Low complexity" evidence="1">
    <location>
        <begin position="858"/>
        <end position="879"/>
    </location>
</feature>
<dbReference type="EMBL" id="SJOL01008692">
    <property type="protein sequence ID" value="TGZ59774.1"/>
    <property type="molecule type" value="Genomic_DNA"/>
</dbReference>
<feature type="domain" description="CTF/NF-I" evidence="2">
    <location>
        <begin position="153"/>
        <end position="354"/>
    </location>
</feature>
<proteinExistence type="predicted"/>
<feature type="compositionally biased region" description="Polar residues" evidence="1">
    <location>
        <begin position="694"/>
        <end position="709"/>
    </location>
</feature>
<feature type="compositionally biased region" description="Polar residues" evidence="1">
    <location>
        <begin position="1072"/>
        <end position="1083"/>
    </location>
</feature>
<dbReference type="InterPro" id="IPR000647">
    <property type="entry name" value="CTF/NFI"/>
</dbReference>
<feature type="compositionally biased region" description="Polar residues" evidence="1">
    <location>
        <begin position="545"/>
        <end position="555"/>
    </location>
</feature>
<feature type="compositionally biased region" description="Low complexity" evidence="1">
    <location>
        <begin position="1311"/>
        <end position="1321"/>
    </location>
</feature>
<feature type="region of interest" description="Disordered" evidence="1">
    <location>
        <begin position="1072"/>
        <end position="1145"/>
    </location>
</feature>
<feature type="region of interest" description="Disordered" evidence="1">
    <location>
        <begin position="683"/>
        <end position="710"/>
    </location>
</feature>
<feature type="region of interest" description="Disordered" evidence="1">
    <location>
        <begin position="449"/>
        <end position="478"/>
    </location>
</feature>
<evidence type="ECO:0000256" key="1">
    <source>
        <dbReference type="SAM" id="MobiDB-lite"/>
    </source>
</evidence>
<dbReference type="InterPro" id="IPR020604">
    <property type="entry name" value="CTF/NFI_DNA-bd-dom"/>
</dbReference>
<dbReference type="GO" id="GO:0000981">
    <property type="term" value="F:DNA-binding transcription factor activity, RNA polymerase II-specific"/>
    <property type="evidence" value="ECO:0007669"/>
    <property type="project" value="TreeGrafter"/>
</dbReference>
<feature type="region of interest" description="Disordered" evidence="1">
    <location>
        <begin position="740"/>
        <end position="798"/>
    </location>
</feature>
<keyword evidence="4" id="KW-1185">Reference proteome</keyword>
<dbReference type="PANTHER" id="PTHR11492">
    <property type="entry name" value="NUCLEAR FACTOR I"/>
    <property type="match status" value="1"/>
</dbReference>
<dbReference type="PANTHER" id="PTHR11492:SF8">
    <property type="entry name" value="NUCLEAR FACTOR I, ISOFORM B"/>
    <property type="match status" value="1"/>
</dbReference>
<feature type="region of interest" description="Disordered" evidence="1">
    <location>
        <begin position="901"/>
        <end position="929"/>
    </location>
</feature>
<feature type="compositionally biased region" description="Polar residues" evidence="1">
    <location>
        <begin position="1338"/>
        <end position="1373"/>
    </location>
</feature>
<feature type="compositionally biased region" description="Polar residues" evidence="1">
    <location>
        <begin position="449"/>
        <end position="464"/>
    </location>
</feature>
<comment type="caution">
    <text evidence="3">The sequence shown here is derived from an EMBL/GenBank/DDBJ whole genome shotgun (WGS) entry which is preliminary data.</text>
</comment>
<gene>
    <name evidence="3" type="ORF">CRM22_008887</name>
</gene>
<protein>
    <recommendedName>
        <fullName evidence="2">CTF/NF-I domain-containing protein</fullName>
    </recommendedName>
</protein>
<name>A0A4V3SD97_OPIFE</name>
<evidence type="ECO:0000313" key="3">
    <source>
        <dbReference type="EMBL" id="TGZ59774.1"/>
    </source>
</evidence>
<feature type="compositionally biased region" description="Polar residues" evidence="1">
    <location>
        <begin position="952"/>
        <end position="974"/>
    </location>
</feature>
<dbReference type="Proteomes" id="UP000308267">
    <property type="component" value="Unassembled WGS sequence"/>
</dbReference>
<feature type="compositionally biased region" description="Low complexity" evidence="1">
    <location>
        <begin position="741"/>
        <end position="769"/>
    </location>
</feature>
<feature type="compositionally biased region" description="Polar residues" evidence="1">
    <location>
        <begin position="1122"/>
        <end position="1145"/>
    </location>
</feature>
<reference evidence="3 4" key="1">
    <citation type="journal article" date="2019" name="BMC Genomics">
        <title>New insights from Opisthorchis felineus genome: update on genomics of the epidemiologically important liver flukes.</title>
        <authorList>
            <person name="Ershov N.I."/>
            <person name="Mordvinov V.A."/>
            <person name="Prokhortchouk E.B."/>
            <person name="Pakharukova M.Y."/>
            <person name="Gunbin K.V."/>
            <person name="Ustyantsev K."/>
            <person name="Genaev M.A."/>
            <person name="Blinov A.G."/>
            <person name="Mazur A."/>
            <person name="Boulygina E."/>
            <person name="Tsygankova S."/>
            <person name="Khrameeva E."/>
            <person name="Chekanov N."/>
            <person name="Fan G."/>
            <person name="Xiao A."/>
            <person name="Zhang H."/>
            <person name="Xu X."/>
            <person name="Yang H."/>
            <person name="Solovyev V."/>
            <person name="Lee S.M."/>
            <person name="Liu X."/>
            <person name="Afonnikov D.A."/>
            <person name="Skryabin K.G."/>
        </authorList>
    </citation>
    <scope>NUCLEOTIDE SEQUENCE [LARGE SCALE GENOMIC DNA]</scope>
    <source>
        <strain evidence="3">AK-0245</strain>
        <tissue evidence="3">Whole organism</tissue>
    </source>
</reference>
<evidence type="ECO:0000259" key="2">
    <source>
        <dbReference type="PROSITE" id="PS51080"/>
    </source>
</evidence>
<feature type="region of interest" description="Disordered" evidence="1">
    <location>
        <begin position="533"/>
        <end position="594"/>
    </location>
</feature>
<feature type="region of interest" description="Disordered" evidence="1">
    <location>
        <begin position="1306"/>
        <end position="1373"/>
    </location>
</feature>
<dbReference type="STRING" id="147828.A0A4V3SD97"/>
<feature type="compositionally biased region" description="Low complexity" evidence="1">
    <location>
        <begin position="556"/>
        <end position="578"/>
    </location>
</feature>
<feature type="region of interest" description="Disordered" evidence="1">
    <location>
        <begin position="952"/>
        <end position="985"/>
    </location>
</feature>
<accession>A0A4V3SD97</accession>
<dbReference type="OrthoDB" id="10055441at2759"/>
<dbReference type="GO" id="GO:0005634">
    <property type="term" value="C:nucleus"/>
    <property type="evidence" value="ECO:0007669"/>
    <property type="project" value="InterPro"/>
</dbReference>
<dbReference type="GO" id="GO:0000978">
    <property type="term" value="F:RNA polymerase II cis-regulatory region sequence-specific DNA binding"/>
    <property type="evidence" value="ECO:0007669"/>
    <property type="project" value="TreeGrafter"/>
</dbReference>
<organism evidence="3 4">
    <name type="scientific">Opisthorchis felineus</name>
    <dbReference type="NCBI Taxonomy" id="147828"/>
    <lineage>
        <taxon>Eukaryota</taxon>
        <taxon>Metazoa</taxon>
        <taxon>Spiralia</taxon>
        <taxon>Lophotrochozoa</taxon>
        <taxon>Platyhelminthes</taxon>
        <taxon>Trematoda</taxon>
        <taxon>Digenea</taxon>
        <taxon>Opisthorchiida</taxon>
        <taxon>Opisthorchiata</taxon>
        <taxon>Opisthorchiidae</taxon>
        <taxon>Opisthorchis</taxon>
    </lineage>
</organism>
<evidence type="ECO:0000313" key="4">
    <source>
        <dbReference type="Proteomes" id="UP000308267"/>
    </source>
</evidence>
<dbReference type="PROSITE" id="PS51080">
    <property type="entry name" value="CTF_NFI_2"/>
    <property type="match status" value="1"/>
</dbReference>
<sequence>MERNGVEIKVEPLISHLNDAYHPTLDCFHVVSYPGTGFGLSLTETIAHFGSSSSKTDINDQRMTDTASECVDRGQGNLTRTSKMDFFPGESLSQPASDTAVDTVHQFLCSSSASHSVSTLGVGVNASSYAQAFGSCKETYTELLDYSEISKLKHSELPAVKPSEALFVRALIGRCKRIAPLWFRGVSSMRERNREENRRMANNSGQTQGDWSLIGLKIAEMNATSETDAVANLLKKLYKELPADSVFWFLKCWLCSEDSLQDPDSCVISRGDAKGRMRRIDGGKGSDKVWRLDTIVGMLYHGLPMSSTDTNIMVHTCDQELCVRPQHIRFRASSVALVVVLKALAQAGYTVIPPPIPAGPDGVAPNASDESVDVFGPFTIDELQQYRRENLNPAEESISKLSLSAADREFAETVPVLRTILQGHRIADTVESGSVGNPVVNGYHSYPTSFDSETSRSHPSSHVSVNKHEKFSSSTSSVSLDLHQTNRIVYQTAKHQFGEDMSSDIKPSVFPLCRSSSPSRGPASLAVAGHRLERRSLKRPAPTDSPCSFPSSPIRPTSYVAPSSSSPPLLMPDSSSPNSHHHTPQHRSIPNPYVHRDNQLSNAIIRQQNRTQLSGLLPAGDNSLSSSASSLCSTNLNPTKSITLHGLACEPPADGLVLTTASSTVTSSASGASACVDSVQQQQYEAQSQHRSKTFVSSRTSNSPSTGNIIHQPFAMHQSSHAQLLHNQCTTSVSGGGGGYVPTTGGPLNGNSVALNSNLNASNSGSNSGKNTPRQPAKKRLEARTPTIEGTADDPTAAMTATSVCTNRGGTPSVDDSSLIVMNSNVVNVGTVGGTASGVGVGTNVFRVHQNTPFVPVRSRSGRPSSSGSSSSASGFLSNSTGINSSATARKLSGFETIDTEVGGLGSSNRSVGGPSIAASQSDDEEEELRDIMVGRSGASILHTPAADASGQNIIHSNDQSNAGSVPQTSSTGATAGAFPQLGCSPTHDRRMVEMIGMILANAHGSPALGNSTPLNARRSASACSLPRIGASPNENTPELHFPSYSHAFPNPINGHHTTSVQLFPHRSSFGQSLLTKTPSQPIATHPSDQLDRKPTLPNGGSTPPPYLAPSSRDSDDRSDCAHNTTTPPHLSALQPLNLNTDLGSSGRESVHEIARWIRDSPASGITPELIDVLYNMAQQYGMYSSRSESRTSRSPSQVAQNFYRSLVNGSMCRSPLLSNGPTQSGSSGNTFGPLAIPASGTMTTGSADILSVPACSNANNNSCNGHKTSGSSLLSPISCCSVTGAPVYHIHPVHQLRGLSFTPLSVDPEPSSSASAPATAGNSEWQPRSSVAPHSPHTLSPSQLARSSRYGSSVSATMTSTPSPTIAATQYPSDSIVHEFRSQCRPVRR</sequence>